<reference evidence="1 2" key="1">
    <citation type="submission" date="2019-12" db="EMBL/GenBank/DDBJ databases">
        <authorList>
            <person name="Scholz U."/>
            <person name="Mascher M."/>
            <person name="Fiebig A."/>
        </authorList>
    </citation>
    <scope>NUCLEOTIDE SEQUENCE</scope>
</reference>
<accession>A0A7I8IXN2</accession>
<keyword evidence="2" id="KW-1185">Reference proteome</keyword>
<dbReference type="EMBL" id="LR743593">
    <property type="protein sequence ID" value="CAA2622090.1"/>
    <property type="molecule type" value="Genomic_DNA"/>
</dbReference>
<dbReference type="InterPro" id="IPR052867">
    <property type="entry name" value="ATP_Synthase_Subunit_6"/>
</dbReference>
<organism evidence="1">
    <name type="scientific">Spirodela intermedia</name>
    <name type="common">Intermediate duckweed</name>
    <dbReference type="NCBI Taxonomy" id="51605"/>
    <lineage>
        <taxon>Eukaryota</taxon>
        <taxon>Viridiplantae</taxon>
        <taxon>Streptophyta</taxon>
        <taxon>Embryophyta</taxon>
        <taxon>Tracheophyta</taxon>
        <taxon>Spermatophyta</taxon>
        <taxon>Magnoliopsida</taxon>
        <taxon>Liliopsida</taxon>
        <taxon>Araceae</taxon>
        <taxon>Lemnoideae</taxon>
        <taxon>Spirodela</taxon>
    </lineage>
</organism>
<sequence>MRQFDPWPVFFKREWGRNWRSWRVCQEDAKNSPFVQKHRS</sequence>
<dbReference type="AlphaFoldDB" id="A0A7I8IXN2"/>
<gene>
    <name evidence="1" type="ORF">SI7747_06008155</name>
</gene>
<evidence type="ECO:0000313" key="2">
    <source>
        <dbReference type="Proteomes" id="UP001189122"/>
    </source>
</evidence>
<dbReference type="EMBL" id="CACRZD030000006">
    <property type="protein sequence ID" value="CAA6661760.1"/>
    <property type="molecule type" value="Genomic_DNA"/>
</dbReference>
<dbReference type="PANTHER" id="PTHR34565:SF1">
    <property type="entry name" value="TRANSMEMBRANE PROTEIN"/>
    <property type="match status" value="1"/>
</dbReference>
<name>A0A7I8IXN2_SPIIN</name>
<dbReference type="Proteomes" id="UP001189122">
    <property type="component" value="Unassembled WGS sequence"/>
</dbReference>
<proteinExistence type="predicted"/>
<protein>
    <submittedName>
        <fullName evidence="1">Uncharacterized protein</fullName>
    </submittedName>
</protein>
<dbReference type="PANTHER" id="PTHR34565">
    <property type="entry name" value="TRANSMEMBRANE PROTEIN"/>
    <property type="match status" value="1"/>
</dbReference>
<evidence type="ECO:0000313" key="1">
    <source>
        <dbReference type="EMBL" id="CAA2622090.1"/>
    </source>
</evidence>